<dbReference type="Proteomes" id="UP001228905">
    <property type="component" value="Unassembled WGS sequence"/>
</dbReference>
<dbReference type="EMBL" id="JAUSVS010000005">
    <property type="protein sequence ID" value="MDQ0464873.1"/>
    <property type="molecule type" value="Genomic_DNA"/>
</dbReference>
<proteinExistence type="predicted"/>
<keyword evidence="3" id="KW-1185">Reference proteome</keyword>
<protein>
    <submittedName>
        <fullName evidence="2">Uncharacterized protein</fullName>
    </submittedName>
</protein>
<name>A0ABU0IS87_9CAUL</name>
<evidence type="ECO:0000256" key="1">
    <source>
        <dbReference type="SAM" id="MobiDB-lite"/>
    </source>
</evidence>
<feature type="compositionally biased region" description="Polar residues" evidence="1">
    <location>
        <begin position="1"/>
        <end position="10"/>
    </location>
</feature>
<accession>A0ABU0IS87</accession>
<evidence type="ECO:0000313" key="3">
    <source>
        <dbReference type="Proteomes" id="UP001228905"/>
    </source>
</evidence>
<feature type="region of interest" description="Disordered" evidence="1">
    <location>
        <begin position="1"/>
        <end position="25"/>
    </location>
</feature>
<organism evidence="2 3">
    <name type="scientific">Caulobacter ginsengisoli</name>
    <dbReference type="NCBI Taxonomy" id="400775"/>
    <lineage>
        <taxon>Bacteria</taxon>
        <taxon>Pseudomonadati</taxon>
        <taxon>Pseudomonadota</taxon>
        <taxon>Alphaproteobacteria</taxon>
        <taxon>Caulobacterales</taxon>
        <taxon>Caulobacteraceae</taxon>
        <taxon>Caulobacter</taxon>
    </lineage>
</organism>
<dbReference type="RefSeq" id="WP_307349851.1">
    <property type="nucleotide sequence ID" value="NZ_JAUSVS010000005.1"/>
</dbReference>
<reference evidence="2 3" key="1">
    <citation type="submission" date="2023-07" db="EMBL/GenBank/DDBJ databases">
        <title>Genomic Encyclopedia of Type Strains, Phase IV (KMG-IV): sequencing the most valuable type-strain genomes for metagenomic binning, comparative biology and taxonomic classification.</title>
        <authorList>
            <person name="Goeker M."/>
        </authorList>
    </citation>
    <scope>NUCLEOTIDE SEQUENCE [LARGE SCALE GENOMIC DNA]</scope>
    <source>
        <strain evidence="2 3">DSM 18695</strain>
    </source>
</reference>
<comment type="caution">
    <text evidence="2">The sequence shown here is derived from an EMBL/GenBank/DDBJ whole genome shotgun (WGS) entry which is preliminary data.</text>
</comment>
<evidence type="ECO:0000313" key="2">
    <source>
        <dbReference type="EMBL" id="MDQ0464873.1"/>
    </source>
</evidence>
<gene>
    <name evidence="2" type="ORF">QO010_002657</name>
</gene>
<sequence>MSENPENQTWEGARHLHTPRRKPKRNGPVLSGVVLAFIALGVVRCALQSSMEIRSSSPPERISETFDKDMTTQALAPWRDEILRDFPPLYVEMRRTFIMRIQSGDARPEAMRAAIKTASDFGRAHIGAVPQASERALAALVAQNAASMKTFGSAGEEACAHFVVTGGAKGSATDLLLAVTRRNAAMFHAIHDGETAPVKRAALTASELATFRSALASRGLAPNLIQTVFEGGLEQLSAADQCKTGTVAYGVLAGMPAATAAKITAALTASGG</sequence>
<feature type="compositionally biased region" description="Basic residues" evidence="1">
    <location>
        <begin position="15"/>
        <end position="25"/>
    </location>
</feature>